<dbReference type="CDD" id="cd00077">
    <property type="entry name" value="HDc"/>
    <property type="match status" value="1"/>
</dbReference>
<dbReference type="SUPFAM" id="SSF55781">
    <property type="entry name" value="GAF domain-like"/>
    <property type="match status" value="2"/>
</dbReference>
<dbReference type="PANTHER" id="PTHR11347">
    <property type="entry name" value="CYCLIC NUCLEOTIDE PHOSPHODIESTERASE"/>
    <property type="match status" value="1"/>
</dbReference>
<dbReference type="GO" id="GO:0004114">
    <property type="term" value="F:3',5'-cyclic-nucleotide phosphodiesterase activity"/>
    <property type="evidence" value="ECO:0007669"/>
    <property type="project" value="InterPro"/>
</dbReference>
<gene>
    <name evidence="10" type="ORF">g.24833</name>
</gene>
<sequence>MTGLNSSQVNEMLPVANQLIFSSNDFGLKASDPRQLLNLCQSLCDLDGFELQRKVNNYIQRVTGAKTAFIINLTSRCHEAVVQVVGEQILDQEYRFSLPGSILNEAVLKNHPIVTEIFDLDKDLLKILYLENGHTFLNIPIESIQNEIVLLCCIIDYKTENESQCVDFVQECFRYCVGTLVNTIAYEEHKRLHLSCHSLLTGARNLISHLGDVTDLLREIMTEARKLTKAERCSLFLLDEEGNLVSKVFDGVRSSEKLKEVKIKAGQGIAGYVARTGSLLNINDAYAHPLFYKEVDIDTGFRTRNILCFPIVDKAQIIGVAQLCNKMEGGSFNMFDEEVATAFSVYCGISIMHSLVYKKIQDAQARSKLSNELMMYYMKVEENEVDRVIEHQAEIDYNMNDFMFSPRNIPLDDTLSLSLKMFEEMGFIQHFKIPIRTLVRFIMYAKKGYRNIPYHNWSHAFGVQHFIFFMLKNGKMIERGHLSQLEGLALLVSAMCHDIDHRGTTNQFQLLQDNNSLAKVYSSEGSVMERHHVSQTMCILNTEGCNIVAHLDASVFKQFIDLISQMILATDLVVHLRVLEEEKEMTKEGYDKTNCRHRYLLRSIMISCADISDQTKSFEMTRKVAVLIYEEFFKQGDLEKAMGVSPAEMMDRDKANVPELQVGFLSGVVLPIYEVLVALYPELSECLINVKNNLEVWKKSITFFEEEASKGRSQIDILSDPQLDTTVQTTLPGESSN</sequence>
<dbReference type="FunFam" id="3.30.450.40:FF:000007">
    <property type="entry name" value="Phosphodiesterase"/>
    <property type="match status" value="1"/>
</dbReference>
<comment type="cofactor">
    <cofactor evidence="8">
        <name>a divalent metal cation</name>
        <dbReference type="ChEBI" id="CHEBI:60240"/>
    </cofactor>
    <text evidence="8">Binds 2 divalent metal cations per subunit. Site 1 may preferentially bind zinc ions, while site 2 has a preference for magnesium and/or manganese ions.</text>
</comment>
<feature type="binding site" evidence="7">
    <location>
        <position position="498"/>
    </location>
    <ligand>
        <name>Zn(2+)</name>
        <dbReference type="ChEBI" id="CHEBI:29105"/>
        <label>1</label>
    </ligand>
</feature>
<evidence type="ECO:0000256" key="6">
    <source>
        <dbReference type="PIRSR" id="PIRSR623088-2"/>
    </source>
</evidence>
<evidence type="ECO:0000256" key="4">
    <source>
        <dbReference type="ARBA" id="ARBA00022801"/>
    </source>
</evidence>
<dbReference type="InterPro" id="IPR029016">
    <property type="entry name" value="GAF-like_dom_sf"/>
</dbReference>
<dbReference type="Gene3D" id="3.30.450.40">
    <property type="match status" value="2"/>
</dbReference>
<feature type="binding site" evidence="6">
    <location>
        <position position="610"/>
    </location>
    <ligand>
        <name>AMP</name>
        <dbReference type="ChEBI" id="CHEBI:456215"/>
    </ligand>
</feature>
<keyword evidence="4 8" id="KW-0378">Hydrolase</keyword>
<accession>A0A1B6D2X6</accession>
<comment type="similarity">
    <text evidence="1 8">Belongs to the cyclic nucleotide phosphodiesterase family.</text>
</comment>
<dbReference type="EMBL" id="GEDC01017315">
    <property type="protein sequence ID" value="JAS19983.1"/>
    <property type="molecule type" value="Transcribed_RNA"/>
</dbReference>
<feature type="binding site" evidence="6">
    <location>
        <position position="661"/>
    </location>
    <ligand>
        <name>AMP</name>
        <dbReference type="ChEBI" id="CHEBI:456215"/>
    </ligand>
</feature>
<evidence type="ECO:0000256" key="2">
    <source>
        <dbReference type="ARBA" id="ARBA00022535"/>
    </source>
</evidence>
<dbReference type="SMART" id="SM00065">
    <property type="entry name" value="GAF"/>
    <property type="match status" value="1"/>
</dbReference>
<evidence type="ECO:0000313" key="10">
    <source>
        <dbReference type="EMBL" id="JAS19983.1"/>
    </source>
</evidence>
<dbReference type="GO" id="GO:0046872">
    <property type="term" value="F:metal ion binding"/>
    <property type="evidence" value="ECO:0007669"/>
    <property type="project" value="UniProtKB-KW"/>
</dbReference>
<feature type="binding site" evidence="6">
    <location>
        <begin position="455"/>
        <end position="459"/>
    </location>
    <ligand>
        <name>AMP</name>
        <dbReference type="ChEBI" id="CHEBI:456215"/>
    </ligand>
</feature>
<protein>
    <recommendedName>
        <fullName evidence="8">Phosphodiesterase</fullName>
        <ecNumber evidence="8">3.1.4.-</ecNumber>
    </recommendedName>
</protein>
<feature type="binding site" evidence="7">
    <location>
        <position position="459"/>
    </location>
    <ligand>
        <name>Zn(2+)</name>
        <dbReference type="ChEBI" id="CHEBI:29105"/>
        <label>1</label>
    </ligand>
</feature>
<evidence type="ECO:0000256" key="8">
    <source>
        <dbReference type="RuleBase" id="RU363067"/>
    </source>
</evidence>
<dbReference type="GO" id="GO:0007165">
    <property type="term" value="P:signal transduction"/>
    <property type="evidence" value="ECO:0007669"/>
    <property type="project" value="InterPro"/>
</dbReference>
<evidence type="ECO:0000259" key="9">
    <source>
        <dbReference type="PROSITE" id="PS51845"/>
    </source>
</evidence>
<dbReference type="InterPro" id="IPR023088">
    <property type="entry name" value="PDEase"/>
</dbReference>
<dbReference type="AlphaFoldDB" id="A0A1B6D2X6"/>
<dbReference type="InterPro" id="IPR002073">
    <property type="entry name" value="PDEase_catalytic_dom"/>
</dbReference>
<dbReference type="InterPro" id="IPR003018">
    <property type="entry name" value="GAF"/>
</dbReference>
<evidence type="ECO:0000256" key="3">
    <source>
        <dbReference type="ARBA" id="ARBA00022723"/>
    </source>
</evidence>
<dbReference type="FunFam" id="1.10.1300.10:FF:000003">
    <property type="entry name" value="Phosphodiesterase"/>
    <property type="match status" value="1"/>
</dbReference>
<keyword evidence="3 7" id="KW-0479">Metal-binding</keyword>
<dbReference type="SMART" id="SM00471">
    <property type="entry name" value="HDc"/>
    <property type="match status" value="1"/>
</dbReference>
<evidence type="ECO:0000256" key="7">
    <source>
        <dbReference type="PIRSR" id="PIRSR623088-3"/>
    </source>
</evidence>
<dbReference type="Pfam" id="PF00233">
    <property type="entry name" value="PDEase_I"/>
    <property type="match status" value="1"/>
</dbReference>
<evidence type="ECO:0000256" key="1">
    <source>
        <dbReference type="ARBA" id="ARBA00007648"/>
    </source>
</evidence>
<reference evidence="10" key="1">
    <citation type="submission" date="2015-12" db="EMBL/GenBank/DDBJ databases">
        <title>De novo transcriptome assembly of four potential Pierce s Disease insect vectors from Arizona vineyards.</title>
        <authorList>
            <person name="Tassone E.E."/>
        </authorList>
    </citation>
    <scope>NUCLEOTIDE SEQUENCE</scope>
</reference>
<dbReference type="PROSITE" id="PS51845">
    <property type="entry name" value="PDEASE_I_2"/>
    <property type="match status" value="1"/>
</dbReference>
<keyword evidence="2" id="KW-0140">cGMP</keyword>
<dbReference type="Pfam" id="PF01590">
    <property type="entry name" value="GAF"/>
    <property type="match status" value="1"/>
</dbReference>
<dbReference type="InterPro" id="IPR023174">
    <property type="entry name" value="PDEase_CS"/>
</dbReference>
<dbReference type="InterPro" id="IPR003607">
    <property type="entry name" value="HD/PDEase_dom"/>
</dbReference>
<feature type="active site" description="Proton donor" evidence="5">
    <location>
        <position position="455"/>
    </location>
</feature>
<feature type="domain" description="PDEase" evidence="9">
    <location>
        <begin position="370"/>
        <end position="704"/>
    </location>
</feature>
<proteinExistence type="inferred from homology"/>
<feature type="binding site" evidence="7">
    <location>
        <position position="498"/>
    </location>
    <ligand>
        <name>Zn(2+)</name>
        <dbReference type="ChEBI" id="CHEBI:29105"/>
        <label>2</label>
    </ligand>
</feature>
<evidence type="ECO:0000256" key="5">
    <source>
        <dbReference type="PIRSR" id="PIRSR623088-1"/>
    </source>
</evidence>
<name>A0A1B6D2X6_9HEMI</name>
<feature type="binding site" evidence="6">
    <location>
        <position position="498"/>
    </location>
    <ligand>
        <name>AMP</name>
        <dbReference type="ChEBI" id="CHEBI:456215"/>
    </ligand>
</feature>
<organism evidence="10">
    <name type="scientific">Clastoptera arizonana</name>
    <name type="common">Arizona spittle bug</name>
    <dbReference type="NCBI Taxonomy" id="38151"/>
    <lineage>
        <taxon>Eukaryota</taxon>
        <taxon>Metazoa</taxon>
        <taxon>Ecdysozoa</taxon>
        <taxon>Arthropoda</taxon>
        <taxon>Hexapoda</taxon>
        <taxon>Insecta</taxon>
        <taxon>Pterygota</taxon>
        <taxon>Neoptera</taxon>
        <taxon>Paraneoptera</taxon>
        <taxon>Hemiptera</taxon>
        <taxon>Auchenorrhyncha</taxon>
        <taxon>Cercopoidea</taxon>
        <taxon>Clastopteridae</taxon>
        <taxon>Clastoptera</taxon>
    </lineage>
</organism>
<dbReference type="EC" id="3.1.4.-" evidence="8"/>
<dbReference type="PROSITE" id="PS00126">
    <property type="entry name" value="PDEASE_I_1"/>
    <property type="match status" value="1"/>
</dbReference>
<dbReference type="InterPro" id="IPR036971">
    <property type="entry name" value="PDEase_catalytic_dom_sf"/>
</dbReference>
<dbReference type="Gene3D" id="1.10.1300.10">
    <property type="entry name" value="3'5'-cyclic nucleotide phosphodiesterase, catalytic domain"/>
    <property type="match status" value="1"/>
</dbReference>
<dbReference type="SUPFAM" id="SSF109604">
    <property type="entry name" value="HD-domain/PDEase-like"/>
    <property type="match status" value="1"/>
</dbReference>
<dbReference type="PRINTS" id="PR00387">
    <property type="entry name" value="PDIESTERASE1"/>
</dbReference>
<feature type="binding site" evidence="7">
    <location>
        <position position="610"/>
    </location>
    <ligand>
        <name>Zn(2+)</name>
        <dbReference type="ChEBI" id="CHEBI:29105"/>
        <label>1</label>
    </ligand>
</feature>
<feature type="binding site" evidence="7">
    <location>
        <position position="497"/>
    </location>
    <ligand>
        <name>Zn(2+)</name>
        <dbReference type="ChEBI" id="CHEBI:29105"/>
        <label>1</label>
    </ligand>
</feature>